<name>A0A0A9BKD7_ARUDO</name>
<proteinExistence type="predicted"/>
<reference evidence="1" key="1">
    <citation type="submission" date="2014-09" db="EMBL/GenBank/DDBJ databases">
        <authorList>
            <person name="Magalhaes I.L.F."/>
            <person name="Oliveira U."/>
            <person name="Santos F.R."/>
            <person name="Vidigal T.H.D.A."/>
            <person name="Brescovit A.D."/>
            <person name="Santos A.J."/>
        </authorList>
    </citation>
    <scope>NUCLEOTIDE SEQUENCE</scope>
    <source>
        <tissue evidence="1">Shoot tissue taken approximately 20 cm above the soil surface</tissue>
    </source>
</reference>
<reference evidence="1" key="2">
    <citation type="journal article" date="2015" name="Data Brief">
        <title>Shoot transcriptome of the giant reed, Arundo donax.</title>
        <authorList>
            <person name="Barrero R.A."/>
            <person name="Guerrero F.D."/>
            <person name="Moolhuijzen P."/>
            <person name="Goolsby J.A."/>
            <person name="Tidwell J."/>
            <person name="Bellgard S.E."/>
            <person name="Bellgard M.I."/>
        </authorList>
    </citation>
    <scope>NUCLEOTIDE SEQUENCE</scope>
    <source>
        <tissue evidence="1">Shoot tissue taken approximately 20 cm above the soil surface</tissue>
    </source>
</reference>
<dbReference type="AlphaFoldDB" id="A0A0A9BKD7"/>
<evidence type="ECO:0000313" key="1">
    <source>
        <dbReference type="EMBL" id="JAD61665.1"/>
    </source>
</evidence>
<protein>
    <submittedName>
        <fullName evidence="1">Uncharacterized protein</fullName>
    </submittedName>
</protein>
<dbReference type="EMBL" id="GBRH01236230">
    <property type="protein sequence ID" value="JAD61665.1"/>
    <property type="molecule type" value="Transcribed_RNA"/>
</dbReference>
<organism evidence="1">
    <name type="scientific">Arundo donax</name>
    <name type="common">Giant reed</name>
    <name type="synonym">Donax arundinaceus</name>
    <dbReference type="NCBI Taxonomy" id="35708"/>
    <lineage>
        <taxon>Eukaryota</taxon>
        <taxon>Viridiplantae</taxon>
        <taxon>Streptophyta</taxon>
        <taxon>Embryophyta</taxon>
        <taxon>Tracheophyta</taxon>
        <taxon>Spermatophyta</taxon>
        <taxon>Magnoliopsida</taxon>
        <taxon>Liliopsida</taxon>
        <taxon>Poales</taxon>
        <taxon>Poaceae</taxon>
        <taxon>PACMAD clade</taxon>
        <taxon>Arundinoideae</taxon>
        <taxon>Arundineae</taxon>
        <taxon>Arundo</taxon>
    </lineage>
</organism>
<sequence>MYSCNHASKKLRNMKKLQVIRYHK</sequence>
<accession>A0A0A9BKD7</accession>